<dbReference type="GO" id="GO:0005664">
    <property type="term" value="C:nuclear origin of replication recognition complex"/>
    <property type="evidence" value="ECO:0007669"/>
    <property type="project" value="TreeGrafter"/>
</dbReference>
<dbReference type="GO" id="GO:0003688">
    <property type="term" value="F:DNA replication origin binding"/>
    <property type="evidence" value="ECO:0007669"/>
    <property type="project" value="TreeGrafter"/>
</dbReference>
<proteinExistence type="inferred from homology"/>
<name>S3C9U8_OPHP1</name>
<dbReference type="InterPro" id="IPR007220">
    <property type="entry name" value="ORC2"/>
</dbReference>
<feature type="region of interest" description="Disordered" evidence="5">
    <location>
        <begin position="1"/>
        <end position="245"/>
    </location>
</feature>
<dbReference type="AlphaFoldDB" id="S3C9U8"/>
<protein>
    <submittedName>
        <fullName evidence="8">Origin recognition complex subunit 2</fullName>
    </submittedName>
</protein>
<dbReference type="OrthoDB" id="346673at2759"/>
<feature type="domain" description="Origin recognition complex subunit 2 RecA-like" evidence="6">
    <location>
        <begin position="452"/>
        <end position="660"/>
    </location>
</feature>
<sequence>MARTTANGGSPNGTTPASTTASAPLSRLSPEVNRIISPSTDSYQLQNGSTYGVANGVENQSPHPSTPTKRPWARKTALSSAGGSGRRIQTGNEDDFSLGDVPKPGGFENAVSNGNGLPLQAQTKSSAGDAAHLAEDAQMTDVHEAIINVHPPAEDQQQPQEPKGAPEPVATPRKRGRPRTRFDDDATKTTPKRQRADPFSTPTKATPSRATPGTGRGRARPRMTETPSTRRTMADRSARKKTTRALIDRMVAEDVEDEDEEMLGAAILGADYDDDTEEEDGVSIGRGITEPAAQANGDGGLAPIPEGALEEAVEEPEEPEGPVAPTPRKRGRPPKNAAKQGGASVSRPKLAKAPPTPVDPNAPPKRGRGRPRKTDTTAPGATATPAVRELEAPRDQPAHEHFFFHNRSGAAGKTSNNTLAALRPLTYEEYFRLRDGGPDSDITGSSRHETQITYLEDLHAQSFPQWAFELSQGYSVCLYGYGSKQRVLRAFAKSLHKSIRDHQKHKIVMANASPASATVAEAAATSGAAAAGGAGGGGAPASASAAASTLRDILLVVAAAASNFKSKDGPPKLPTGAAAAEKTLLSMLDQAASSLSTTTITLLINGIDSPSLRRPAAQATLARLAAHPSIQLLCAADTPGFALMWDGAARSQHNFVFHDATTFRPLAGLDTVDEVHVLLGRRVRRVGGKDGAAFVLRSLPENARNLFQLLIGEVLAADDGSGGGGGRRGHGGDDGDGDDEYDNYDGYDNEREGGEDNAESVALEYRMLYNKAVEEFICSSEMSFRTLLKEFHDHQMVTSRKDAFGTEMLSLPFRHDELEGLLEELAS</sequence>
<dbReference type="SMART" id="SM00384">
    <property type="entry name" value="AT_hook"/>
    <property type="match status" value="4"/>
</dbReference>
<feature type="compositionally biased region" description="Polar residues" evidence="5">
    <location>
        <begin position="77"/>
        <end position="91"/>
    </location>
</feature>
<evidence type="ECO:0000256" key="3">
    <source>
        <dbReference type="ARBA" id="ARBA00022705"/>
    </source>
</evidence>
<dbReference type="InterPro" id="IPR000637">
    <property type="entry name" value="HMGI/Y_DNA-bd_CS"/>
</dbReference>
<evidence type="ECO:0000259" key="6">
    <source>
        <dbReference type="Pfam" id="PF04084"/>
    </source>
</evidence>
<reference evidence="8 9" key="1">
    <citation type="journal article" date="2013" name="BMC Genomics">
        <title>The genome and transcriptome of the pine saprophyte Ophiostoma piceae, and a comparison with the bark beetle-associated pine pathogen Grosmannia clavigera.</title>
        <authorList>
            <person name="Haridas S."/>
            <person name="Wang Y."/>
            <person name="Lim L."/>
            <person name="Massoumi Alamouti S."/>
            <person name="Jackman S."/>
            <person name="Docking R."/>
            <person name="Robertson G."/>
            <person name="Birol I."/>
            <person name="Bohlmann J."/>
            <person name="Breuil C."/>
        </authorList>
    </citation>
    <scope>NUCLEOTIDE SEQUENCE [LARGE SCALE GENOMIC DNA]</scope>
    <source>
        <strain evidence="8 9">UAMH 11346</strain>
    </source>
</reference>
<organism evidence="8 9">
    <name type="scientific">Ophiostoma piceae (strain UAMH 11346)</name>
    <name type="common">Sap stain fungus</name>
    <dbReference type="NCBI Taxonomy" id="1262450"/>
    <lineage>
        <taxon>Eukaryota</taxon>
        <taxon>Fungi</taxon>
        <taxon>Dikarya</taxon>
        <taxon>Ascomycota</taxon>
        <taxon>Pezizomycotina</taxon>
        <taxon>Sordariomycetes</taxon>
        <taxon>Sordariomycetidae</taxon>
        <taxon>Ophiostomatales</taxon>
        <taxon>Ophiostomataceae</taxon>
        <taxon>Ophiostoma</taxon>
    </lineage>
</organism>
<comment type="subcellular location">
    <subcellularLocation>
        <location evidence="1">Nucleus</location>
    </subcellularLocation>
</comment>
<dbReference type="PANTHER" id="PTHR14052:SF0">
    <property type="entry name" value="ORIGIN RECOGNITION COMPLEX SUBUNIT 2"/>
    <property type="match status" value="1"/>
</dbReference>
<feature type="compositionally biased region" description="Polar residues" evidence="5">
    <location>
        <begin position="110"/>
        <end position="126"/>
    </location>
</feature>
<evidence type="ECO:0000259" key="7">
    <source>
        <dbReference type="Pfam" id="PF24882"/>
    </source>
</evidence>
<keyword evidence="9" id="KW-1185">Reference proteome</keyword>
<dbReference type="PROSITE" id="PS00354">
    <property type="entry name" value="HMGI_Y"/>
    <property type="match status" value="1"/>
</dbReference>
<dbReference type="OMA" id="EFYKTQP"/>
<dbReference type="InterPro" id="IPR017956">
    <property type="entry name" value="AT_hook_DNA-bd_motif"/>
</dbReference>
<dbReference type="Pfam" id="PF24882">
    <property type="entry name" value="WHD_ORC2"/>
    <property type="match status" value="1"/>
</dbReference>
<feature type="region of interest" description="Disordered" evidence="5">
    <location>
        <begin position="268"/>
        <end position="388"/>
    </location>
</feature>
<feature type="compositionally biased region" description="Polar residues" evidence="5">
    <location>
        <begin position="36"/>
        <end position="68"/>
    </location>
</feature>
<dbReference type="InterPro" id="IPR056773">
    <property type="entry name" value="WHD_ORC2"/>
</dbReference>
<keyword evidence="4" id="KW-0539">Nucleus</keyword>
<evidence type="ECO:0000256" key="5">
    <source>
        <dbReference type="SAM" id="MobiDB-lite"/>
    </source>
</evidence>
<evidence type="ECO:0000256" key="1">
    <source>
        <dbReference type="ARBA" id="ARBA00004123"/>
    </source>
</evidence>
<feature type="region of interest" description="Disordered" evidence="5">
    <location>
        <begin position="720"/>
        <end position="756"/>
    </location>
</feature>
<feature type="compositionally biased region" description="Acidic residues" evidence="5">
    <location>
        <begin position="734"/>
        <end position="747"/>
    </location>
</feature>
<dbReference type="Pfam" id="PF04084">
    <property type="entry name" value="RecA-like_ORC2"/>
    <property type="match status" value="1"/>
</dbReference>
<accession>S3C9U8</accession>
<feature type="compositionally biased region" description="Low complexity" evidence="5">
    <location>
        <begin position="8"/>
        <end position="24"/>
    </location>
</feature>
<feature type="domain" description="Origin recognition complex subunit 2 winged-helix" evidence="7">
    <location>
        <begin position="757"/>
        <end position="817"/>
    </location>
</feature>
<comment type="similarity">
    <text evidence="2">Belongs to the ORC2 family.</text>
</comment>
<dbReference type="eggNOG" id="KOG2928">
    <property type="taxonomic scope" value="Eukaryota"/>
</dbReference>
<dbReference type="InterPro" id="IPR056772">
    <property type="entry name" value="RecA-like_ORC2"/>
</dbReference>
<dbReference type="Proteomes" id="UP000016923">
    <property type="component" value="Unassembled WGS sequence"/>
</dbReference>
<evidence type="ECO:0000256" key="2">
    <source>
        <dbReference type="ARBA" id="ARBA00007421"/>
    </source>
</evidence>
<dbReference type="PANTHER" id="PTHR14052">
    <property type="entry name" value="ORIGIN RECOGNITION COMPLEX SUBUNIT 2"/>
    <property type="match status" value="1"/>
</dbReference>
<evidence type="ECO:0000313" key="8">
    <source>
        <dbReference type="EMBL" id="EPE09632.1"/>
    </source>
</evidence>
<dbReference type="EMBL" id="KE148147">
    <property type="protein sequence ID" value="EPE09632.1"/>
    <property type="molecule type" value="Genomic_DNA"/>
</dbReference>
<gene>
    <name evidence="8" type="ORF">F503_07408</name>
</gene>
<feature type="compositionally biased region" description="Acidic residues" evidence="5">
    <location>
        <begin position="271"/>
        <end position="281"/>
    </location>
</feature>
<feature type="compositionally biased region" description="Acidic residues" evidence="5">
    <location>
        <begin position="308"/>
        <end position="320"/>
    </location>
</feature>
<keyword evidence="3" id="KW-0235">DNA replication</keyword>
<dbReference type="HOGENOM" id="CLU_018596_2_0_1"/>
<dbReference type="PRINTS" id="PR00929">
    <property type="entry name" value="ATHOOK"/>
</dbReference>
<dbReference type="GO" id="GO:0006355">
    <property type="term" value="P:regulation of DNA-templated transcription"/>
    <property type="evidence" value="ECO:0007669"/>
    <property type="project" value="InterPro"/>
</dbReference>
<feature type="compositionally biased region" description="Low complexity" evidence="5">
    <location>
        <begin position="376"/>
        <end position="386"/>
    </location>
</feature>
<dbReference type="STRING" id="1262450.S3C9U8"/>
<dbReference type="GO" id="GO:0006260">
    <property type="term" value="P:DNA replication"/>
    <property type="evidence" value="ECO:0007669"/>
    <property type="project" value="UniProtKB-KW"/>
</dbReference>
<evidence type="ECO:0000256" key="4">
    <source>
        <dbReference type="ARBA" id="ARBA00023242"/>
    </source>
</evidence>
<feature type="compositionally biased region" description="Pro residues" evidence="5">
    <location>
        <begin position="354"/>
        <end position="363"/>
    </location>
</feature>
<evidence type="ECO:0000313" key="9">
    <source>
        <dbReference type="Proteomes" id="UP000016923"/>
    </source>
</evidence>
<dbReference type="VEuPathDB" id="FungiDB:F503_07408"/>